<dbReference type="AlphaFoldDB" id="A0A1X2G6M7"/>
<evidence type="ECO:0000313" key="1">
    <source>
        <dbReference type="EMBL" id="ORX45542.1"/>
    </source>
</evidence>
<dbReference type="OrthoDB" id="2268209at2759"/>
<keyword evidence="2" id="KW-1185">Reference proteome</keyword>
<dbReference type="EMBL" id="MCGT01000042">
    <property type="protein sequence ID" value="ORX45542.1"/>
    <property type="molecule type" value="Genomic_DNA"/>
</dbReference>
<evidence type="ECO:0000313" key="2">
    <source>
        <dbReference type="Proteomes" id="UP000242146"/>
    </source>
</evidence>
<organism evidence="1 2">
    <name type="scientific">Hesseltinella vesiculosa</name>
    <dbReference type="NCBI Taxonomy" id="101127"/>
    <lineage>
        <taxon>Eukaryota</taxon>
        <taxon>Fungi</taxon>
        <taxon>Fungi incertae sedis</taxon>
        <taxon>Mucoromycota</taxon>
        <taxon>Mucoromycotina</taxon>
        <taxon>Mucoromycetes</taxon>
        <taxon>Mucorales</taxon>
        <taxon>Cunninghamellaceae</taxon>
        <taxon>Hesseltinella</taxon>
    </lineage>
</organism>
<gene>
    <name evidence="1" type="ORF">DM01DRAFT_83607</name>
</gene>
<reference evidence="1 2" key="1">
    <citation type="submission" date="2016-07" db="EMBL/GenBank/DDBJ databases">
        <title>Pervasive Adenine N6-methylation of Active Genes in Fungi.</title>
        <authorList>
            <consortium name="DOE Joint Genome Institute"/>
            <person name="Mondo S.J."/>
            <person name="Dannebaum R.O."/>
            <person name="Kuo R.C."/>
            <person name="Labutti K."/>
            <person name="Haridas S."/>
            <person name="Kuo A."/>
            <person name="Salamov A."/>
            <person name="Ahrendt S.R."/>
            <person name="Lipzen A."/>
            <person name="Sullivan W."/>
            <person name="Andreopoulos W.B."/>
            <person name="Clum A."/>
            <person name="Lindquist E."/>
            <person name="Daum C."/>
            <person name="Ramamoorthy G.K."/>
            <person name="Gryganskyi A."/>
            <person name="Culley D."/>
            <person name="Magnuson J.K."/>
            <person name="James T.Y."/>
            <person name="O'Malley M.A."/>
            <person name="Stajich J.E."/>
            <person name="Spatafora J.W."/>
            <person name="Visel A."/>
            <person name="Grigoriev I.V."/>
        </authorList>
    </citation>
    <scope>NUCLEOTIDE SEQUENCE [LARGE SCALE GENOMIC DNA]</scope>
    <source>
        <strain evidence="1 2">NRRL 3301</strain>
    </source>
</reference>
<protein>
    <submittedName>
        <fullName evidence="1">Uncharacterized protein</fullName>
    </submittedName>
</protein>
<accession>A0A1X2G6M7</accession>
<comment type="caution">
    <text evidence="1">The sequence shown here is derived from an EMBL/GenBank/DDBJ whole genome shotgun (WGS) entry which is preliminary data.</text>
</comment>
<name>A0A1X2G6M7_9FUNG</name>
<proteinExistence type="predicted"/>
<dbReference type="Proteomes" id="UP000242146">
    <property type="component" value="Unassembled WGS sequence"/>
</dbReference>
<sequence length="74" mass="8197">MHAPSGASHPTTIAFLAGSSSASAHAIYTWGKDVTNNDFWDNYAIALLQHHIDRQHSQEFIYQIAWGSPGEKGW</sequence>